<keyword evidence="3" id="KW-1185">Reference proteome</keyword>
<dbReference type="Gramene" id="Zm00001eb106480_T001">
    <property type="protein sequence ID" value="Zm00001eb106480_P001"/>
    <property type="gene ID" value="Zm00001eb106480"/>
</dbReference>
<organism evidence="2 3">
    <name type="scientific">Zea mays</name>
    <name type="common">Maize</name>
    <dbReference type="NCBI Taxonomy" id="4577"/>
    <lineage>
        <taxon>Eukaryota</taxon>
        <taxon>Viridiplantae</taxon>
        <taxon>Streptophyta</taxon>
        <taxon>Embryophyta</taxon>
        <taxon>Tracheophyta</taxon>
        <taxon>Spermatophyta</taxon>
        <taxon>Magnoliopsida</taxon>
        <taxon>Liliopsida</taxon>
        <taxon>Poales</taxon>
        <taxon>Poaceae</taxon>
        <taxon>PACMAD clade</taxon>
        <taxon>Panicoideae</taxon>
        <taxon>Andropogonodae</taxon>
        <taxon>Andropogoneae</taxon>
        <taxon>Tripsacinae</taxon>
        <taxon>Zea</taxon>
    </lineage>
</organism>
<proteinExistence type="predicted"/>
<dbReference type="Proteomes" id="UP000007305">
    <property type="component" value="Chromosome 2"/>
</dbReference>
<sequence length="164" mass="17671">MGAIAGVQAPSCARRRWRPAPASPTTRSSRCSASSPPTPSTASSASKAWCGLVTDPLHRQRFAQTLAGFLCRVDGDGGTESSWLTRPNATVPERKEIWEDLRLRMAAVGGTPADLLRGGGEEDPWIRVDCGGAMSTSADGGRVERKGRSRQNTYCARLQYLHIE</sequence>
<dbReference type="AlphaFoldDB" id="A0A804MRN7"/>
<accession>A0A804MRN7</accession>
<reference evidence="2" key="3">
    <citation type="submission" date="2021-05" db="UniProtKB">
        <authorList>
            <consortium name="EnsemblPlants"/>
        </authorList>
    </citation>
    <scope>IDENTIFICATION</scope>
    <source>
        <strain evidence="2">cv. B73</strain>
    </source>
</reference>
<reference evidence="3" key="1">
    <citation type="submission" date="2015-12" db="EMBL/GenBank/DDBJ databases">
        <title>Update maize B73 reference genome by single molecule sequencing technologies.</title>
        <authorList>
            <consortium name="Maize Genome Sequencing Project"/>
            <person name="Ware D."/>
        </authorList>
    </citation>
    <scope>NUCLEOTIDE SEQUENCE [LARGE SCALE GENOMIC DNA]</scope>
    <source>
        <strain evidence="3">cv. B73</strain>
    </source>
</reference>
<protein>
    <submittedName>
        <fullName evidence="2">Uncharacterized protein</fullName>
    </submittedName>
</protein>
<feature type="region of interest" description="Disordered" evidence="1">
    <location>
        <begin position="1"/>
        <end position="46"/>
    </location>
</feature>
<dbReference type="InParanoid" id="A0A804MRN7"/>
<reference evidence="2" key="2">
    <citation type="submission" date="2019-07" db="EMBL/GenBank/DDBJ databases">
        <authorList>
            <person name="Seetharam A."/>
            <person name="Woodhouse M."/>
            <person name="Cannon E."/>
        </authorList>
    </citation>
    <scope>NUCLEOTIDE SEQUENCE [LARGE SCALE GENOMIC DNA]</scope>
    <source>
        <strain evidence="2">cv. B73</strain>
    </source>
</reference>
<name>A0A804MRN7_MAIZE</name>
<evidence type="ECO:0000256" key="1">
    <source>
        <dbReference type="SAM" id="MobiDB-lite"/>
    </source>
</evidence>
<dbReference type="EnsemblPlants" id="Zm00001eb106480_T001">
    <property type="protein sequence ID" value="Zm00001eb106480_P001"/>
    <property type="gene ID" value="Zm00001eb106480"/>
</dbReference>
<evidence type="ECO:0000313" key="3">
    <source>
        <dbReference type="Proteomes" id="UP000007305"/>
    </source>
</evidence>
<evidence type="ECO:0000313" key="2">
    <source>
        <dbReference type="EnsemblPlants" id="Zm00001eb106480_P001"/>
    </source>
</evidence>
<feature type="compositionally biased region" description="Low complexity" evidence="1">
    <location>
        <begin position="19"/>
        <end position="46"/>
    </location>
</feature>